<dbReference type="RefSeq" id="WP_008705128.1">
    <property type="nucleotide sequence ID" value="NZ_CYZP01000021.1"/>
</dbReference>
<evidence type="ECO:0000256" key="5">
    <source>
        <dbReference type="ARBA" id="ARBA00023136"/>
    </source>
</evidence>
<feature type="transmembrane region" description="Helical" evidence="10">
    <location>
        <begin position="65"/>
        <end position="83"/>
    </location>
</feature>
<evidence type="ECO:0000313" key="11">
    <source>
        <dbReference type="EMBL" id="CUO28732.1"/>
    </source>
</evidence>
<keyword evidence="10" id="KW-0813">Transport</keyword>
<evidence type="ECO:0000256" key="10">
    <source>
        <dbReference type="HAMAP-Rule" id="MF_00454"/>
    </source>
</evidence>
<keyword evidence="5 10" id="KW-0472">Membrane</keyword>
<keyword evidence="10" id="KW-0915">Sodium</keyword>
<dbReference type="PANTHER" id="PTHR28259">
    <property type="entry name" value="FLUORIDE EXPORT PROTEIN 1-RELATED"/>
    <property type="match status" value="1"/>
</dbReference>
<evidence type="ECO:0000256" key="8">
    <source>
        <dbReference type="ARBA" id="ARBA00035585"/>
    </source>
</evidence>
<keyword evidence="10" id="KW-0406">Ion transport</keyword>
<name>A0A174DT12_9FIRM</name>
<dbReference type="PANTHER" id="PTHR28259:SF1">
    <property type="entry name" value="FLUORIDE EXPORT PROTEIN 1-RELATED"/>
    <property type="match status" value="1"/>
</dbReference>
<protein>
    <recommendedName>
        <fullName evidence="10">Fluoride-specific ion channel FluC</fullName>
    </recommendedName>
</protein>
<evidence type="ECO:0000256" key="9">
    <source>
        <dbReference type="ARBA" id="ARBA00049940"/>
    </source>
</evidence>
<evidence type="ECO:0000256" key="1">
    <source>
        <dbReference type="ARBA" id="ARBA00004651"/>
    </source>
</evidence>
<dbReference type="GO" id="GO:0046872">
    <property type="term" value="F:metal ion binding"/>
    <property type="evidence" value="ECO:0007669"/>
    <property type="project" value="UniProtKB-KW"/>
</dbReference>
<evidence type="ECO:0000256" key="2">
    <source>
        <dbReference type="ARBA" id="ARBA00022475"/>
    </source>
</evidence>
<reference evidence="13 14" key="1">
    <citation type="submission" date="2015-09" db="EMBL/GenBank/DDBJ databases">
        <authorList>
            <consortium name="Pathogen Informatics"/>
        </authorList>
    </citation>
    <scope>NUCLEOTIDE SEQUENCE [LARGE SCALE GENOMIC DNA]</scope>
    <source>
        <strain evidence="11 13">2789STDY5834861</strain>
        <strain evidence="12 14">2789STDY5834957</strain>
    </source>
</reference>
<dbReference type="Pfam" id="PF02537">
    <property type="entry name" value="CRCB"/>
    <property type="match status" value="1"/>
</dbReference>
<dbReference type="AlphaFoldDB" id="A0A174DT12"/>
<evidence type="ECO:0000256" key="4">
    <source>
        <dbReference type="ARBA" id="ARBA00022989"/>
    </source>
</evidence>
<comment type="activity regulation">
    <text evidence="10">Na(+) is not transported, but it plays an essential structural role and its presence is essential for fluoride channel function.</text>
</comment>
<comment type="catalytic activity">
    <reaction evidence="8">
        <text>fluoride(in) = fluoride(out)</text>
        <dbReference type="Rhea" id="RHEA:76159"/>
        <dbReference type="ChEBI" id="CHEBI:17051"/>
    </reaction>
    <physiologicalReaction direction="left-to-right" evidence="8">
        <dbReference type="Rhea" id="RHEA:76160"/>
    </physiologicalReaction>
</comment>
<keyword evidence="10" id="KW-0479">Metal-binding</keyword>
<comment type="function">
    <text evidence="9 10">Fluoride-specific ion channel. Important for reducing fluoride concentration in the cell, thus reducing its toxicity.</text>
</comment>
<keyword evidence="2 10" id="KW-1003">Cell membrane</keyword>
<evidence type="ECO:0000256" key="3">
    <source>
        <dbReference type="ARBA" id="ARBA00022692"/>
    </source>
</evidence>
<dbReference type="InterPro" id="IPR003691">
    <property type="entry name" value="FluC"/>
</dbReference>
<feature type="binding site" evidence="10">
    <location>
        <position position="73"/>
    </location>
    <ligand>
        <name>Na(+)</name>
        <dbReference type="ChEBI" id="CHEBI:29101"/>
        <note>structural</note>
    </ligand>
</feature>
<keyword evidence="4 10" id="KW-1133">Transmembrane helix</keyword>
<sequence>MMNCLAVGLGGFAGAVLRYLIGLIPTGETMIFPVKTFCINVIGCIVIGAITVLAAKLSVPPRMILFLKVGVCGGFTTFSTFALESSDLIRDGHMGIALCYVLLSVLVGVLAIFAVEYLTVR</sequence>
<dbReference type="Proteomes" id="UP000095762">
    <property type="component" value="Unassembled WGS sequence"/>
</dbReference>
<evidence type="ECO:0000256" key="6">
    <source>
        <dbReference type="ARBA" id="ARBA00023303"/>
    </source>
</evidence>
<evidence type="ECO:0000313" key="13">
    <source>
        <dbReference type="Proteomes" id="UP000095645"/>
    </source>
</evidence>
<keyword evidence="6 10" id="KW-0407">Ion channel</keyword>
<comment type="similarity">
    <text evidence="7 10">Belongs to the fluoride channel Fluc/FEX (TC 1.A.43) family.</text>
</comment>
<evidence type="ECO:0000313" key="14">
    <source>
        <dbReference type="Proteomes" id="UP000095762"/>
    </source>
</evidence>
<comment type="subcellular location">
    <subcellularLocation>
        <location evidence="1 10">Cell membrane</location>
        <topology evidence="1 10">Multi-pass membrane protein</topology>
    </subcellularLocation>
</comment>
<dbReference type="EMBL" id="CZBP01000016">
    <property type="protein sequence ID" value="CUQ14148.1"/>
    <property type="molecule type" value="Genomic_DNA"/>
</dbReference>
<gene>
    <name evidence="10 11" type="primary">crcB</name>
    <name evidence="10" type="synonym">fluC</name>
    <name evidence="11" type="ORF">ERS852476_02408</name>
    <name evidence="12" type="ORF">ERS852569_02121</name>
</gene>
<dbReference type="HAMAP" id="MF_00454">
    <property type="entry name" value="FluC"/>
    <property type="match status" value="1"/>
</dbReference>
<evidence type="ECO:0000256" key="7">
    <source>
        <dbReference type="ARBA" id="ARBA00035120"/>
    </source>
</evidence>
<dbReference type="GO" id="GO:0062054">
    <property type="term" value="F:fluoride channel activity"/>
    <property type="evidence" value="ECO:0007669"/>
    <property type="project" value="UniProtKB-UniRule"/>
</dbReference>
<proteinExistence type="inferred from homology"/>
<feature type="transmembrane region" description="Helical" evidence="10">
    <location>
        <begin position="32"/>
        <end position="53"/>
    </location>
</feature>
<evidence type="ECO:0000313" key="12">
    <source>
        <dbReference type="EMBL" id="CUQ14148.1"/>
    </source>
</evidence>
<dbReference type="NCBIfam" id="TIGR00494">
    <property type="entry name" value="crcB"/>
    <property type="match status" value="1"/>
</dbReference>
<organism evidence="11 13">
    <name type="scientific">Blautia obeum</name>
    <dbReference type="NCBI Taxonomy" id="40520"/>
    <lineage>
        <taxon>Bacteria</taxon>
        <taxon>Bacillati</taxon>
        <taxon>Bacillota</taxon>
        <taxon>Clostridia</taxon>
        <taxon>Lachnospirales</taxon>
        <taxon>Lachnospiraceae</taxon>
        <taxon>Blautia</taxon>
    </lineage>
</organism>
<dbReference type="Proteomes" id="UP000095645">
    <property type="component" value="Unassembled WGS sequence"/>
</dbReference>
<dbReference type="GO" id="GO:0005886">
    <property type="term" value="C:plasma membrane"/>
    <property type="evidence" value="ECO:0007669"/>
    <property type="project" value="UniProtKB-SubCell"/>
</dbReference>
<dbReference type="EMBL" id="CYZP01000021">
    <property type="protein sequence ID" value="CUO28732.1"/>
    <property type="molecule type" value="Genomic_DNA"/>
</dbReference>
<keyword evidence="3 10" id="KW-0812">Transmembrane</keyword>
<feature type="transmembrane region" description="Helical" evidence="10">
    <location>
        <begin position="95"/>
        <end position="118"/>
    </location>
</feature>
<dbReference type="GO" id="GO:0140114">
    <property type="term" value="P:cellular detoxification of fluoride"/>
    <property type="evidence" value="ECO:0007669"/>
    <property type="project" value="UniProtKB-UniRule"/>
</dbReference>
<accession>A0A174DT12</accession>
<dbReference type="GeneID" id="75080664"/>
<feature type="binding site" evidence="10">
    <location>
        <position position="76"/>
    </location>
    <ligand>
        <name>Na(+)</name>
        <dbReference type="ChEBI" id="CHEBI:29101"/>
        <note>structural</note>
    </ligand>
</feature>